<feature type="transmembrane region" description="Helical" evidence="6">
    <location>
        <begin position="540"/>
        <end position="571"/>
    </location>
</feature>
<feature type="region of interest" description="Disordered" evidence="5">
    <location>
        <begin position="64"/>
        <end position="83"/>
    </location>
</feature>
<organism evidence="8 9">
    <name type="scientific">Skeletonema marinoi</name>
    <dbReference type="NCBI Taxonomy" id="267567"/>
    <lineage>
        <taxon>Eukaryota</taxon>
        <taxon>Sar</taxon>
        <taxon>Stramenopiles</taxon>
        <taxon>Ochrophyta</taxon>
        <taxon>Bacillariophyta</taxon>
        <taxon>Coscinodiscophyceae</taxon>
        <taxon>Thalassiosirophycidae</taxon>
        <taxon>Thalassiosirales</taxon>
        <taxon>Skeletonemataceae</taxon>
        <taxon>Skeletonema</taxon>
        <taxon>Skeletonema marinoi-dohrnii complex</taxon>
    </lineage>
</organism>
<feature type="transmembrane region" description="Helical" evidence="6">
    <location>
        <begin position="284"/>
        <end position="310"/>
    </location>
</feature>
<feature type="transmembrane region" description="Helical" evidence="6">
    <location>
        <begin position="100"/>
        <end position="124"/>
    </location>
</feature>
<evidence type="ECO:0000256" key="3">
    <source>
        <dbReference type="ARBA" id="ARBA00022989"/>
    </source>
</evidence>
<dbReference type="PANTHER" id="PTHR43243:SF82">
    <property type="entry name" value="CATIONIC AMINO ACID TRANSPORTER C-TERMINAL DOMAIN-CONTAINING PROTEIN"/>
    <property type="match status" value="1"/>
</dbReference>
<reference evidence="8" key="1">
    <citation type="submission" date="2023-06" db="EMBL/GenBank/DDBJ databases">
        <title>Survivors Of The Sea: Transcriptome response of Skeletonema marinoi to long-term dormancy.</title>
        <authorList>
            <person name="Pinder M.I.M."/>
            <person name="Kourtchenko O."/>
            <person name="Robertson E.K."/>
            <person name="Larsson T."/>
            <person name="Maumus F."/>
            <person name="Osuna-Cruz C.M."/>
            <person name="Vancaester E."/>
            <person name="Stenow R."/>
            <person name="Vandepoele K."/>
            <person name="Ploug H."/>
            <person name="Bruchert V."/>
            <person name="Godhe A."/>
            <person name="Topel M."/>
        </authorList>
    </citation>
    <scope>NUCLEOTIDE SEQUENCE</scope>
    <source>
        <strain evidence="8">R05AC</strain>
    </source>
</reference>
<evidence type="ECO:0000256" key="5">
    <source>
        <dbReference type="SAM" id="MobiDB-lite"/>
    </source>
</evidence>
<feature type="transmembrane region" description="Helical" evidence="6">
    <location>
        <begin position="130"/>
        <end position="150"/>
    </location>
</feature>
<feature type="transmembrane region" description="Helical" evidence="6">
    <location>
        <begin position="322"/>
        <end position="348"/>
    </location>
</feature>
<feature type="transmembrane region" description="Helical" evidence="6">
    <location>
        <begin position="412"/>
        <end position="432"/>
    </location>
</feature>
<feature type="transmembrane region" description="Helical" evidence="6">
    <location>
        <begin position="254"/>
        <end position="272"/>
    </location>
</feature>
<keyword evidence="9" id="KW-1185">Reference proteome</keyword>
<evidence type="ECO:0000256" key="1">
    <source>
        <dbReference type="ARBA" id="ARBA00004141"/>
    </source>
</evidence>
<feature type="domain" description="Cationic amino acid transporter C-terminal" evidence="7">
    <location>
        <begin position="526"/>
        <end position="573"/>
    </location>
</feature>
<feature type="transmembrane region" description="Helical" evidence="6">
    <location>
        <begin position="469"/>
        <end position="494"/>
    </location>
</feature>
<dbReference type="EMBL" id="JATAAI010000002">
    <property type="protein sequence ID" value="KAK1747891.1"/>
    <property type="molecule type" value="Genomic_DNA"/>
</dbReference>
<dbReference type="PIRSF" id="PIRSF006060">
    <property type="entry name" value="AA_transporter"/>
    <property type="match status" value="1"/>
</dbReference>
<dbReference type="GO" id="GO:0015171">
    <property type="term" value="F:amino acid transmembrane transporter activity"/>
    <property type="evidence" value="ECO:0007669"/>
    <property type="project" value="TreeGrafter"/>
</dbReference>
<sequence length="605" mass="66269">MRPWLKKPLWVVLQEDCGQQINTSEVELHQRSPSRLQQEVSTKGAADDTGEGVFSLEYPDDDVDDQAEEEDHHNQHQLQQNQTHNIHDSLPSRHLSLFDLVSIGVGGTIGSGIFVLNGLIAHSYAGPATFISWIVSGIAALLSGCCYAELSGRIPSAGSSYAYAFVALGELPAFITAFMLTLEFLLSGSAVARSWGDKVVEWLRVELSVSEEFLSILEPGYGINPMACLVSIVTTLLVLWGVKESKLVTDFFTWIKVFLVIFMTVGGFILFNPANMTPLVPPEFGAAGILHGSVSSFFGYLGFDAVCCVAGEAINPERNLPLSIVITLCIVTFLYIAAAISLVGMQYYTDISPESGFPEAFKSNNVEWAAQLTAAGEVATLPVVVLISIIIQPRLQFAMANDGLIPQWFGNMRNGALFAGVLMTLFATFVPFSALDDFVSAGILVAFTITNCSLVVMRRESLNHRLEKLLALFNASSFFTCMMLSHVGHIGWIFTPLPIYIACKISRTCPPTSFGNTQLYRHDNFFTTPMVPYVPCLGMFVNYFLIAQLSMFGIGCLVIYASVAVVLYFAYGSCKKTTRGWDDRQYSQVDVKDGRIIHTANAVIT</sequence>
<accession>A0AAD8YJT0</accession>
<keyword evidence="3 6" id="KW-1133">Transmembrane helix</keyword>
<comment type="subcellular location">
    <subcellularLocation>
        <location evidence="1">Membrane</location>
        <topology evidence="1">Multi-pass membrane protein</topology>
    </subcellularLocation>
</comment>
<feature type="transmembrane region" description="Helical" evidence="6">
    <location>
        <begin position="438"/>
        <end position="457"/>
    </location>
</feature>
<evidence type="ECO:0000256" key="6">
    <source>
        <dbReference type="SAM" id="Phobius"/>
    </source>
</evidence>
<keyword evidence="4 6" id="KW-0472">Membrane</keyword>
<feature type="transmembrane region" description="Helical" evidence="6">
    <location>
        <begin position="162"/>
        <end position="186"/>
    </location>
</feature>
<dbReference type="PANTHER" id="PTHR43243">
    <property type="entry name" value="INNER MEMBRANE TRANSPORTER YGJI-RELATED"/>
    <property type="match status" value="1"/>
</dbReference>
<proteinExistence type="predicted"/>
<dbReference type="GO" id="GO:0016020">
    <property type="term" value="C:membrane"/>
    <property type="evidence" value="ECO:0007669"/>
    <property type="project" value="UniProtKB-SubCell"/>
</dbReference>
<evidence type="ECO:0000256" key="4">
    <source>
        <dbReference type="ARBA" id="ARBA00023136"/>
    </source>
</evidence>
<dbReference type="InterPro" id="IPR002293">
    <property type="entry name" value="AA/rel_permease1"/>
</dbReference>
<feature type="transmembrane region" description="Helical" evidence="6">
    <location>
        <begin position="223"/>
        <end position="242"/>
    </location>
</feature>
<evidence type="ECO:0000259" key="7">
    <source>
        <dbReference type="Pfam" id="PF13906"/>
    </source>
</evidence>
<comment type="caution">
    <text evidence="8">The sequence shown here is derived from an EMBL/GenBank/DDBJ whole genome shotgun (WGS) entry which is preliminary data.</text>
</comment>
<feature type="region of interest" description="Disordered" evidence="5">
    <location>
        <begin position="25"/>
        <end position="59"/>
    </location>
</feature>
<evidence type="ECO:0000313" key="9">
    <source>
        <dbReference type="Proteomes" id="UP001224775"/>
    </source>
</evidence>
<evidence type="ECO:0000256" key="2">
    <source>
        <dbReference type="ARBA" id="ARBA00022692"/>
    </source>
</evidence>
<dbReference type="Gene3D" id="1.20.1740.10">
    <property type="entry name" value="Amino acid/polyamine transporter I"/>
    <property type="match status" value="1"/>
</dbReference>
<feature type="transmembrane region" description="Helical" evidence="6">
    <location>
        <begin position="368"/>
        <end position="391"/>
    </location>
</feature>
<gene>
    <name evidence="8" type="ORF">QTG54_001854</name>
</gene>
<dbReference type="InterPro" id="IPR029485">
    <property type="entry name" value="CAT_C"/>
</dbReference>
<evidence type="ECO:0000313" key="8">
    <source>
        <dbReference type="EMBL" id="KAK1747891.1"/>
    </source>
</evidence>
<dbReference type="AlphaFoldDB" id="A0AAD8YJT0"/>
<dbReference type="Proteomes" id="UP001224775">
    <property type="component" value="Unassembled WGS sequence"/>
</dbReference>
<feature type="compositionally biased region" description="Polar residues" evidence="5">
    <location>
        <begin position="25"/>
        <end position="41"/>
    </location>
</feature>
<dbReference type="Pfam" id="PF13520">
    <property type="entry name" value="AA_permease_2"/>
    <property type="match status" value="1"/>
</dbReference>
<dbReference type="Pfam" id="PF13906">
    <property type="entry name" value="AA_permease_C"/>
    <property type="match status" value="1"/>
</dbReference>
<keyword evidence="2 6" id="KW-0812">Transmembrane</keyword>
<protein>
    <submittedName>
        <fullName evidence="8">Cationic amino acid transport permease</fullName>
    </submittedName>
</protein>
<name>A0AAD8YJT0_9STRA</name>